<dbReference type="Pfam" id="PF08264">
    <property type="entry name" value="Anticodon_1"/>
    <property type="match status" value="1"/>
</dbReference>
<dbReference type="CDD" id="cd07962">
    <property type="entry name" value="Anticodon_Ia_Val"/>
    <property type="match status" value="1"/>
</dbReference>
<keyword evidence="6 10" id="KW-0648">Protein biosynthesis</keyword>
<feature type="domain" description="Aminoacyl-tRNA synthetase class Ia" evidence="11">
    <location>
        <begin position="13"/>
        <end position="565"/>
    </location>
</feature>
<proteinExistence type="inferred from homology"/>
<dbReference type="Gene3D" id="3.40.50.620">
    <property type="entry name" value="HUPs"/>
    <property type="match status" value="2"/>
</dbReference>
<dbReference type="InterPro" id="IPR013155">
    <property type="entry name" value="M/V/L/I-tRNA-synth_anticd-bd"/>
</dbReference>
<dbReference type="GO" id="GO:0002161">
    <property type="term" value="F:aminoacyl-tRNA deacylase activity"/>
    <property type="evidence" value="ECO:0007669"/>
    <property type="project" value="InterPro"/>
</dbReference>
<dbReference type="GO" id="GO:0005829">
    <property type="term" value="C:cytosol"/>
    <property type="evidence" value="ECO:0007669"/>
    <property type="project" value="TreeGrafter"/>
</dbReference>
<dbReference type="AlphaFoldDB" id="A0A1F7X930"/>
<keyword evidence="3 10" id="KW-0436">Ligase</keyword>
<dbReference type="SUPFAM" id="SSF50677">
    <property type="entry name" value="ValRS/IleRS/LeuRS editing domain"/>
    <property type="match status" value="1"/>
</dbReference>
<keyword evidence="5 10" id="KW-0067">ATP-binding</keyword>
<dbReference type="GO" id="GO:0005524">
    <property type="term" value="F:ATP binding"/>
    <property type="evidence" value="ECO:0007669"/>
    <property type="project" value="UniProtKB-KW"/>
</dbReference>
<dbReference type="InterPro" id="IPR009080">
    <property type="entry name" value="tRNAsynth_Ia_anticodon-bd"/>
</dbReference>
<evidence type="ECO:0000259" key="11">
    <source>
        <dbReference type="Pfam" id="PF00133"/>
    </source>
</evidence>
<evidence type="ECO:0000256" key="8">
    <source>
        <dbReference type="ARBA" id="ARBA00047552"/>
    </source>
</evidence>
<dbReference type="NCBIfam" id="TIGR00422">
    <property type="entry name" value="valS"/>
    <property type="match status" value="1"/>
</dbReference>
<dbReference type="EMBL" id="MGFS01000028">
    <property type="protein sequence ID" value="OGM10825.1"/>
    <property type="molecule type" value="Genomic_DNA"/>
</dbReference>
<dbReference type="InterPro" id="IPR033705">
    <property type="entry name" value="Anticodon_Ia_Val"/>
</dbReference>
<name>A0A1F7X930_9BACT</name>
<dbReference type="Proteomes" id="UP000177053">
    <property type="component" value="Unassembled WGS sequence"/>
</dbReference>
<dbReference type="Gene3D" id="1.10.730.10">
    <property type="entry name" value="Isoleucyl-tRNA Synthetase, Domain 1"/>
    <property type="match status" value="1"/>
</dbReference>
<evidence type="ECO:0000256" key="1">
    <source>
        <dbReference type="ARBA" id="ARBA00013169"/>
    </source>
</evidence>
<dbReference type="InterPro" id="IPR009008">
    <property type="entry name" value="Val/Leu/Ile-tRNA-synth_edit"/>
</dbReference>
<evidence type="ECO:0000256" key="6">
    <source>
        <dbReference type="ARBA" id="ARBA00022917"/>
    </source>
</evidence>
<dbReference type="PANTHER" id="PTHR11946:SF93">
    <property type="entry name" value="VALINE--TRNA LIGASE, CHLOROPLASTIC_MITOCHONDRIAL 2"/>
    <property type="match status" value="1"/>
</dbReference>
<dbReference type="SUPFAM" id="SSF52374">
    <property type="entry name" value="Nucleotidylyl transferase"/>
    <property type="match status" value="1"/>
</dbReference>
<evidence type="ECO:0000313" key="14">
    <source>
        <dbReference type="Proteomes" id="UP000177053"/>
    </source>
</evidence>
<keyword evidence="2" id="KW-0963">Cytoplasm</keyword>
<evidence type="ECO:0000256" key="5">
    <source>
        <dbReference type="ARBA" id="ARBA00022840"/>
    </source>
</evidence>
<dbReference type="FunFam" id="1.10.730.10:FF:000002">
    <property type="entry name" value="Leucine--tRNA ligase"/>
    <property type="match status" value="1"/>
</dbReference>
<comment type="caution">
    <text evidence="13">The sequence shown here is derived from an EMBL/GenBank/DDBJ whole genome shotgun (WGS) entry which is preliminary data.</text>
</comment>
<dbReference type="GO" id="GO:0006438">
    <property type="term" value="P:valyl-tRNA aminoacylation"/>
    <property type="evidence" value="ECO:0007669"/>
    <property type="project" value="UniProtKB-UniRule"/>
</dbReference>
<evidence type="ECO:0000259" key="12">
    <source>
        <dbReference type="Pfam" id="PF08264"/>
    </source>
</evidence>
<evidence type="ECO:0000256" key="3">
    <source>
        <dbReference type="ARBA" id="ARBA00022598"/>
    </source>
</evidence>
<dbReference type="EC" id="6.1.1.9" evidence="1 9"/>
<evidence type="ECO:0000256" key="2">
    <source>
        <dbReference type="ARBA" id="ARBA00022490"/>
    </source>
</evidence>
<dbReference type="SUPFAM" id="SSF47323">
    <property type="entry name" value="Anticodon-binding domain of a subclass of class I aminoacyl-tRNA synthetases"/>
    <property type="match status" value="1"/>
</dbReference>
<comment type="catalytic activity">
    <reaction evidence="8">
        <text>tRNA(Val) + L-valine + ATP = L-valyl-tRNA(Val) + AMP + diphosphate</text>
        <dbReference type="Rhea" id="RHEA:10704"/>
        <dbReference type="Rhea" id="RHEA-COMP:9672"/>
        <dbReference type="Rhea" id="RHEA-COMP:9708"/>
        <dbReference type="ChEBI" id="CHEBI:30616"/>
        <dbReference type="ChEBI" id="CHEBI:33019"/>
        <dbReference type="ChEBI" id="CHEBI:57762"/>
        <dbReference type="ChEBI" id="CHEBI:78442"/>
        <dbReference type="ChEBI" id="CHEBI:78537"/>
        <dbReference type="ChEBI" id="CHEBI:456215"/>
        <dbReference type="EC" id="6.1.1.9"/>
    </reaction>
</comment>
<comment type="similarity">
    <text evidence="10">Belongs to the class-I aminoacyl-tRNA synthetase family.</text>
</comment>
<keyword evidence="7 10" id="KW-0030">Aminoacyl-tRNA synthetase</keyword>
<evidence type="ECO:0000313" key="13">
    <source>
        <dbReference type="EMBL" id="OGM10825.1"/>
    </source>
</evidence>
<feature type="domain" description="Methionyl/Valyl/Leucyl/Isoleucyl-tRNA synthetase anticodon-binding" evidence="12">
    <location>
        <begin position="619"/>
        <end position="720"/>
    </location>
</feature>
<reference evidence="13 14" key="1">
    <citation type="journal article" date="2016" name="Nat. Commun.">
        <title>Thousands of microbial genomes shed light on interconnected biogeochemical processes in an aquifer system.</title>
        <authorList>
            <person name="Anantharaman K."/>
            <person name="Brown C.T."/>
            <person name="Hug L.A."/>
            <person name="Sharon I."/>
            <person name="Castelle C.J."/>
            <person name="Probst A.J."/>
            <person name="Thomas B.C."/>
            <person name="Singh A."/>
            <person name="Wilkins M.J."/>
            <person name="Karaoz U."/>
            <person name="Brodie E.L."/>
            <person name="Williams K.H."/>
            <person name="Hubbard S.S."/>
            <person name="Banfield J.F."/>
        </authorList>
    </citation>
    <scope>NUCLEOTIDE SEQUENCE [LARGE SCALE GENOMIC DNA]</scope>
</reference>
<dbReference type="PRINTS" id="PR00986">
    <property type="entry name" value="TRNASYNTHVAL"/>
</dbReference>
<dbReference type="NCBIfam" id="NF004349">
    <property type="entry name" value="PRK05729.1"/>
    <property type="match status" value="1"/>
</dbReference>
<dbReference type="InterPro" id="IPR014729">
    <property type="entry name" value="Rossmann-like_a/b/a_fold"/>
</dbReference>
<dbReference type="PANTHER" id="PTHR11946">
    <property type="entry name" value="VALYL-TRNA SYNTHETASES"/>
    <property type="match status" value="1"/>
</dbReference>
<dbReference type="PROSITE" id="PS00178">
    <property type="entry name" value="AA_TRNA_LIGASE_I"/>
    <property type="match status" value="1"/>
</dbReference>
<dbReference type="InterPro" id="IPR002300">
    <property type="entry name" value="aa-tRNA-synth_Ia"/>
</dbReference>
<dbReference type="Pfam" id="PF00133">
    <property type="entry name" value="tRNA-synt_1"/>
    <property type="match status" value="1"/>
</dbReference>
<accession>A0A1F7X930</accession>
<gene>
    <name evidence="13" type="ORF">A2Z22_02985</name>
</gene>
<dbReference type="CDD" id="cd00817">
    <property type="entry name" value="ValRS_core"/>
    <property type="match status" value="1"/>
</dbReference>
<evidence type="ECO:0000256" key="7">
    <source>
        <dbReference type="ARBA" id="ARBA00023146"/>
    </source>
</evidence>
<evidence type="ECO:0000256" key="4">
    <source>
        <dbReference type="ARBA" id="ARBA00022741"/>
    </source>
</evidence>
<sequence>MDKVYNHQNYEKKIYSLWEKSGAFTPEINEKKKPFTIIMPPPNANDPLHIGHAREVATQDILIRYHRMRGESTLWLPGADHAGIETQFVFEKRLAKQGKKRSDFDRETLYKMIWDYVQANKHIMENQLKQLGASCDWTRNKFTLDPDIIKIVYKTFKKLFDDGLIYRGERIVNYCPRCGTAYSQLEVDYVERDDNLYYLDYSSLTIATTRPETIFADVAVAVNPKDERYKNLIGKDAILPIVKRNLPIIQDSLVDKDFATGALKITPGHDPTDFEIGQKHKLSVINVIDDKGKMINTPEKYIGMKAEQARLQVVEDLEKQGLVKKIEKIHHVVGTCYKDKGLIEPIISKQWFIKVGDLAKNSLLAIKEGKVKIVSPKYKKITIHWLKNLKDWNISRQIVWGIRIPAWRCGKCLEWTITEGQIPKECSSCKNIVLVQDEDTFDTWFSSGQWPFATLLSGSNLKLKAQSSKQKININTTQDFEYFYPTSVMDPAYDILPFWVIRMIMLGLYATGEVPFKQVLLHGLVRDKFGVKISKSKGNVIDPIEMVEKYGADALRMASIWGSLVENDNSLSEDNIRGQRNFSNKVWNVSRFVLMNKSQAQSSKHKTKSDKFRVRNDDDKWILAELKKTIHKVTKSLEKYRLNEAAEELYQFIWNKFASIYLEKSKSRKESAQPVLEHVLINSLKLLHPFMPFVTEAIWQEIKELRKYPDQLLISSSWPEL</sequence>
<dbReference type="InterPro" id="IPR001412">
    <property type="entry name" value="aa-tRNA-synth_I_CS"/>
</dbReference>
<keyword evidence="4 10" id="KW-0547">Nucleotide-binding</keyword>
<organism evidence="13 14">
    <name type="scientific">Candidatus Woesebacteria bacterium RBG_16_34_12</name>
    <dbReference type="NCBI Taxonomy" id="1802480"/>
    <lineage>
        <taxon>Bacteria</taxon>
        <taxon>Candidatus Woeseibacteriota</taxon>
    </lineage>
</organism>
<dbReference type="InterPro" id="IPR002303">
    <property type="entry name" value="Valyl-tRNA_ligase"/>
</dbReference>
<evidence type="ECO:0000256" key="10">
    <source>
        <dbReference type="RuleBase" id="RU363035"/>
    </source>
</evidence>
<protein>
    <recommendedName>
        <fullName evidence="1 9">Valine--tRNA ligase</fullName>
        <ecNumber evidence="1 9">6.1.1.9</ecNumber>
    </recommendedName>
</protein>
<dbReference type="GO" id="GO:0004832">
    <property type="term" value="F:valine-tRNA ligase activity"/>
    <property type="evidence" value="ECO:0007669"/>
    <property type="project" value="UniProtKB-UniRule"/>
</dbReference>
<evidence type="ECO:0000256" key="9">
    <source>
        <dbReference type="NCBIfam" id="TIGR00422"/>
    </source>
</evidence>